<feature type="region of interest" description="Disordered" evidence="1">
    <location>
        <begin position="127"/>
        <end position="146"/>
    </location>
</feature>
<dbReference type="InterPro" id="IPR029069">
    <property type="entry name" value="HotDog_dom_sf"/>
</dbReference>
<dbReference type="EMBL" id="JAANOU010000001">
    <property type="protein sequence ID" value="NIH80528.1"/>
    <property type="molecule type" value="Genomic_DNA"/>
</dbReference>
<dbReference type="InterPro" id="IPR049449">
    <property type="entry name" value="TesB_ACOT8-like_N"/>
</dbReference>
<comment type="caution">
    <text evidence="4">The sequence shown here is derived from an EMBL/GenBank/DDBJ whole genome shotgun (WGS) entry which is preliminary data.</text>
</comment>
<dbReference type="Pfam" id="PF13622">
    <property type="entry name" value="4HBT_3"/>
    <property type="match status" value="1"/>
</dbReference>
<name>A0ABX0SUG3_9PSEU</name>
<gene>
    <name evidence="4" type="ORF">FHX46_003058</name>
</gene>
<keyword evidence="5" id="KW-1185">Reference proteome</keyword>
<evidence type="ECO:0000313" key="5">
    <source>
        <dbReference type="Proteomes" id="UP000754495"/>
    </source>
</evidence>
<accession>A0ABX0SUG3</accession>
<dbReference type="SUPFAM" id="SSF54637">
    <property type="entry name" value="Thioesterase/thiol ester dehydrase-isomerase"/>
    <property type="match status" value="1"/>
</dbReference>
<protein>
    <recommendedName>
        <fullName evidence="6">TesB-like acyl-CoA thioesterase 5</fullName>
    </recommendedName>
</protein>
<evidence type="ECO:0000256" key="1">
    <source>
        <dbReference type="SAM" id="MobiDB-lite"/>
    </source>
</evidence>
<dbReference type="InterPro" id="IPR042171">
    <property type="entry name" value="Acyl-CoA_hotdog"/>
</dbReference>
<feature type="domain" description="Acyl-CoA thioesterase-like C-terminal" evidence="3">
    <location>
        <begin position="137"/>
        <end position="270"/>
    </location>
</feature>
<evidence type="ECO:0000259" key="3">
    <source>
        <dbReference type="Pfam" id="PF20789"/>
    </source>
</evidence>
<feature type="domain" description="Acyl-CoA thioesterase-like N-terminal HotDog" evidence="2">
    <location>
        <begin position="36"/>
        <end position="118"/>
    </location>
</feature>
<dbReference type="Gene3D" id="2.40.160.210">
    <property type="entry name" value="Acyl-CoA thioesterase, double hotdog domain"/>
    <property type="match status" value="1"/>
</dbReference>
<reference evidence="4 5" key="1">
    <citation type="submission" date="2020-03" db="EMBL/GenBank/DDBJ databases">
        <title>Sequencing the genomes of 1000 actinobacteria strains.</title>
        <authorList>
            <person name="Klenk H.-P."/>
        </authorList>
    </citation>
    <scope>NUCLEOTIDE SEQUENCE [LARGE SCALE GENOMIC DNA]</scope>
    <source>
        <strain evidence="4 5">DSM 45668</strain>
    </source>
</reference>
<evidence type="ECO:0000313" key="4">
    <source>
        <dbReference type="EMBL" id="NIH80528.1"/>
    </source>
</evidence>
<dbReference type="Pfam" id="PF20789">
    <property type="entry name" value="4HBT_3C"/>
    <property type="match status" value="1"/>
</dbReference>
<sequence length="273" mass="28892">MTEAMNGTGMTGTGTTESAFYLPLGGDRYQPTEHTAGPWTPDAQHFGPPSALLARALEGLVTDRPGLLARVTVEILGPAPLTELSVRAGIERPGRSVQLLGAELHDGTRAVARASAWWITESDSTAVATEEQAPPSPEDCAPASWPDSWRPGGYLGAMEWRGIAGSPAEPGPAWVWGRQRVELVAGEKPTPLQRLFAVADTGNGASNYLDPARWWFINSELTVHLRRAPVGEWMALDARTAIGPAGVGTAASTLSDVRGPVGQGAQALMVRTR</sequence>
<dbReference type="Proteomes" id="UP000754495">
    <property type="component" value="Unassembled WGS sequence"/>
</dbReference>
<evidence type="ECO:0000259" key="2">
    <source>
        <dbReference type="Pfam" id="PF13622"/>
    </source>
</evidence>
<organism evidence="4 5">
    <name type="scientific">Amycolatopsis viridis</name>
    <dbReference type="NCBI Taxonomy" id="185678"/>
    <lineage>
        <taxon>Bacteria</taxon>
        <taxon>Bacillati</taxon>
        <taxon>Actinomycetota</taxon>
        <taxon>Actinomycetes</taxon>
        <taxon>Pseudonocardiales</taxon>
        <taxon>Pseudonocardiaceae</taxon>
        <taxon>Amycolatopsis</taxon>
    </lineage>
</organism>
<dbReference type="InterPro" id="IPR049450">
    <property type="entry name" value="ACOT8-like_C"/>
</dbReference>
<proteinExistence type="predicted"/>
<evidence type="ECO:0008006" key="6">
    <source>
        <dbReference type="Google" id="ProtNLM"/>
    </source>
</evidence>